<reference evidence="2 3" key="1">
    <citation type="journal article" date="2016" name="Mol. Biol. Evol.">
        <title>Comparative Genomics of Early-Diverging Mushroom-Forming Fungi Provides Insights into the Origins of Lignocellulose Decay Capabilities.</title>
        <authorList>
            <person name="Nagy L.G."/>
            <person name="Riley R."/>
            <person name="Tritt A."/>
            <person name="Adam C."/>
            <person name="Daum C."/>
            <person name="Floudas D."/>
            <person name="Sun H."/>
            <person name="Yadav J.S."/>
            <person name="Pangilinan J."/>
            <person name="Larsson K.H."/>
            <person name="Matsuura K."/>
            <person name="Barry K."/>
            <person name="Labutti K."/>
            <person name="Kuo R."/>
            <person name="Ohm R.A."/>
            <person name="Bhattacharya S.S."/>
            <person name="Shirouzu T."/>
            <person name="Yoshinaga Y."/>
            <person name="Martin F.M."/>
            <person name="Grigoriev I.V."/>
            <person name="Hibbett D.S."/>
        </authorList>
    </citation>
    <scope>NUCLEOTIDE SEQUENCE [LARGE SCALE GENOMIC DNA]</scope>
    <source>
        <strain evidence="2 3">CBS 109695</strain>
    </source>
</reference>
<sequence>MIFKPDNNLHRGIEQHNAVGGGMEAMHRSSMNGLEWKSKGNTPTSSPSDKRARALSGPLPTAQIVLSSGRKVAVQYSHKPLANVKRNKTSKGSSRHAIRQALRLARAARASIAAKKMAYAVKIEEMEQHLGYMRTRHLMLEQREADADEQIGDVHYVMSQHGIPELSYSDSEEEDDESTFPPSDLTFSDLHLIEATDDSGSSDSCEEGTDGGSEAHRKVTSRKVAVDLSINHSSMHAPHTIAMVAKPSDGPSCGSTQWESLSKVGSTRCKV</sequence>
<dbReference type="AlphaFoldDB" id="A0A165ZG45"/>
<dbReference type="Proteomes" id="UP000076532">
    <property type="component" value="Unassembled WGS sequence"/>
</dbReference>
<evidence type="ECO:0000256" key="1">
    <source>
        <dbReference type="SAM" id="MobiDB-lite"/>
    </source>
</evidence>
<evidence type="ECO:0000313" key="3">
    <source>
        <dbReference type="Proteomes" id="UP000076532"/>
    </source>
</evidence>
<dbReference type="EMBL" id="KV417678">
    <property type="protein sequence ID" value="KZP10546.1"/>
    <property type="molecule type" value="Genomic_DNA"/>
</dbReference>
<accession>A0A165ZG45</accession>
<organism evidence="2 3">
    <name type="scientific">Athelia psychrophila</name>
    <dbReference type="NCBI Taxonomy" id="1759441"/>
    <lineage>
        <taxon>Eukaryota</taxon>
        <taxon>Fungi</taxon>
        <taxon>Dikarya</taxon>
        <taxon>Basidiomycota</taxon>
        <taxon>Agaricomycotina</taxon>
        <taxon>Agaricomycetes</taxon>
        <taxon>Agaricomycetidae</taxon>
        <taxon>Atheliales</taxon>
        <taxon>Atheliaceae</taxon>
        <taxon>Athelia</taxon>
    </lineage>
</organism>
<protein>
    <submittedName>
        <fullName evidence="2">Uncharacterized protein</fullName>
    </submittedName>
</protein>
<feature type="region of interest" description="Disordered" evidence="1">
    <location>
        <begin position="167"/>
        <end position="219"/>
    </location>
</feature>
<evidence type="ECO:0000313" key="2">
    <source>
        <dbReference type="EMBL" id="KZP10546.1"/>
    </source>
</evidence>
<proteinExistence type="predicted"/>
<name>A0A165ZG45_9AGAM</name>
<feature type="region of interest" description="Disordered" evidence="1">
    <location>
        <begin position="34"/>
        <end position="56"/>
    </location>
</feature>
<keyword evidence="3" id="KW-1185">Reference proteome</keyword>
<gene>
    <name evidence="2" type="ORF">FIBSPDRAFT_899666</name>
</gene>